<feature type="domain" description="Glycosyltransferase 2-like" evidence="1">
    <location>
        <begin position="311"/>
        <end position="438"/>
    </location>
</feature>
<keyword evidence="3" id="KW-1185">Reference proteome</keyword>
<proteinExistence type="predicted"/>
<dbReference type="Proteomes" id="UP000184520">
    <property type="component" value="Unassembled WGS sequence"/>
</dbReference>
<dbReference type="InterPro" id="IPR001173">
    <property type="entry name" value="Glyco_trans_2-like"/>
</dbReference>
<evidence type="ECO:0000313" key="2">
    <source>
        <dbReference type="EMBL" id="SHH42253.1"/>
    </source>
</evidence>
<evidence type="ECO:0000313" key="3">
    <source>
        <dbReference type="Proteomes" id="UP000184520"/>
    </source>
</evidence>
<gene>
    <name evidence="2" type="ORF">SAMN05216361_0097</name>
</gene>
<protein>
    <submittedName>
        <fullName evidence="2">Glycosyltransferase, GT2 family</fullName>
    </submittedName>
</protein>
<dbReference type="EMBL" id="FQWD01000012">
    <property type="protein sequence ID" value="SHH42253.1"/>
    <property type="molecule type" value="Genomic_DNA"/>
</dbReference>
<dbReference type="SUPFAM" id="SSF53448">
    <property type="entry name" value="Nucleotide-diphospho-sugar transferases"/>
    <property type="match status" value="1"/>
</dbReference>
<sequence length="595" mass="67237">MSLRRYSMMTIKFGIGLIPKSVRELAKRSPALTSFYSHSLQKSGLFYGFPNKKKLQELYSQTLSYQAARINEIVSNRAPIYRHYHLVVRAHKRSNLDATLDSLLIHCRHISGVTIISNVNSDIVIKDDYCAAFEINVFNAFKDWDVDIDLDQVVFVNSGDTLHPHFFDVCCREINDGLLYVDSDFLNDNRVREDARLFPDWNPALQLSSHYISTGVVLNVKACHNELKLAINRVSTIASLVNVLVNEATALAVKHIPLSLIHYTNSKTRIADELKETSGYLNEKFGAVCKINKETQILKIQWPIKKQPLVSLIIPTKNGKELVKACIESILEKTTYKNFEIILVDNNSDEPESLAYFSKLGQHPKITLLKYPHPFNYSAINNFAVSHCNGEVVGLVNNDIEVISPTWLDYMVGHVMRDDIGCVGAKLLYSDGRVQHAGVVMGYGGGAGHAHKYFPRYHPGYLNRLIASNNFSAVTAACLLVKRTHYEAVKGLNEKDLTVAFNDVDFCLKVLELGVRNLYCAEAELYHHESVSRGLDVSKEKMARFNSELAYLKAHWGHVIAHDPAYNPNLTLRHENFAIKDEKERLKEANSKTKI</sequence>
<dbReference type="AlphaFoldDB" id="A0A1M5SW53"/>
<name>A0A1M5SW53_9ALTE</name>
<dbReference type="PANTHER" id="PTHR43179">
    <property type="entry name" value="RHAMNOSYLTRANSFERASE WBBL"/>
    <property type="match status" value="1"/>
</dbReference>
<dbReference type="STRING" id="634436.SAMN05216361_0097"/>
<dbReference type="GO" id="GO:0016740">
    <property type="term" value="F:transferase activity"/>
    <property type="evidence" value="ECO:0007669"/>
    <property type="project" value="UniProtKB-KW"/>
</dbReference>
<dbReference type="Gene3D" id="3.90.550.10">
    <property type="entry name" value="Spore Coat Polysaccharide Biosynthesis Protein SpsA, Chain A"/>
    <property type="match status" value="1"/>
</dbReference>
<accession>A0A1M5SW53</accession>
<dbReference type="Pfam" id="PF00535">
    <property type="entry name" value="Glycos_transf_2"/>
    <property type="match status" value="1"/>
</dbReference>
<organism evidence="2 3">
    <name type="scientific">Marisediminitalea aggregata</name>
    <dbReference type="NCBI Taxonomy" id="634436"/>
    <lineage>
        <taxon>Bacteria</taxon>
        <taxon>Pseudomonadati</taxon>
        <taxon>Pseudomonadota</taxon>
        <taxon>Gammaproteobacteria</taxon>
        <taxon>Alteromonadales</taxon>
        <taxon>Alteromonadaceae</taxon>
        <taxon>Marisediminitalea</taxon>
    </lineage>
</organism>
<keyword evidence="2" id="KW-0808">Transferase</keyword>
<dbReference type="InterPro" id="IPR029044">
    <property type="entry name" value="Nucleotide-diphossugar_trans"/>
</dbReference>
<dbReference type="PANTHER" id="PTHR43179:SF7">
    <property type="entry name" value="RHAMNOSYLTRANSFERASE WBBL"/>
    <property type="match status" value="1"/>
</dbReference>
<reference evidence="3" key="1">
    <citation type="submission" date="2016-11" db="EMBL/GenBank/DDBJ databases">
        <authorList>
            <person name="Varghese N."/>
            <person name="Submissions S."/>
        </authorList>
    </citation>
    <scope>NUCLEOTIDE SEQUENCE [LARGE SCALE GENOMIC DNA]</scope>
    <source>
        <strain evidence="3">CGMCC 1.8995</strain>
    </source>
</reference>
<evidence type="ECO:0000259" key="1">
    <source>
        <dbReference type="Pfam" id="PF00535"/>
    </source>
</evidence>